<organism evidence="1 2">
    <name type="scientific">Lactobacillus delbrueckii</name>
    <dbReference type="NCBI Taxonomy" id="1584"/>
    <lineage>
        <taxon>Bacteria</taxon>
        <taxon>Bacillati</taxon>
        <taxon>Bacillota</taxon>
        <taxon>Bacilli</taxon>
        <taxon>Lactobacillales</taxon>
        <taxon>Lactobacillaceae</taxon>
        <taxon>Lactobacillus</taxon>
    </lineage>
</organism>
<evidence type="ECO:0000313" key="2">
    <source>
        <dbReference type="Proteomes" id="UP001054884"/>
    </source>
</evidence>
<reference evidence="1 2" key="1">
    <citation type="journal article" date="2022" name="J. Dairy Sci.">
        <title>Genetic diversity of Lactobacillus delbrueckii isolated from raw milk in Hokkaido, Japan.</title>
        <authorList>
            <person name="Tsuchihashi H."/>
            <person name="Ichikawa A."/>
            <person name="Takeda M."/>
            <person name="Koizumi A."/>
            <person name="Mizoguchi C."/>
            <person name="Ishida T."/>
            <person name="Kimura K."/>
        </authorList>
    </citation>
    <scope>NUCLEOTIDE SEQUENCE [LARGE SCALE GENOMIC DNA]</scope>
    <source>
        <strain evidence="1 2">ME-791</strain>
    </source>
</reference>
<evidence type="ECO:0000313" key="1">
    <source>
        <dbReference type="EMBL" id="GHN34659.1"/>
    </source>
</evidence>
<accession>A0ABD0AIS8</accession>
<proteinExistence type="predicted"/>
<dbReference type="AlphaFoldDB" id="A0ABD0AIS8"/>
<name>A0ABD0AIS8_9LACO</name>
<gene>
    <name evidence="1" type="ORF">ME791_18110</name>
</gene>
<comment type="caution">
    <text evidence="1">The sequence shown here is derived from an EMBL/GenBank/DDBJ whole genome shotgun (WGS) entry which is preliminary data.</text>
</comment>
<dbReference type="Proteomes" id="UP001054884">
    <property type="component" value="Unassembled WGS sequence"/>
</dbReference>
<dbReference type="EMBL" id="BNHY01000067">
    <property type="protein sequence ID" value="GHN34659.1"/>
    <property type="molecule type" value="Genomic_DNA"/>
</dbReference>
<protein>
    <submittedName>
        <fullName evidence="1">Uncharacterized protein</fullName>
    </submittedName>
</protein>
<sequence length="57" mass="6414">MTDVSGNQSGWLTRVLIREKWCWDSGEAGWRSDERQILIESGTQFDCVQKIGVVGNA</sequence>